<proteinExistence type="inferred from homology"/>
<feature type="transmembrane region" description="Helical" evidence="5">
    <location>
        <begin position="28"/>
        <end position="49"/>
    </location>
</feature>
<dbReference type="InterPro" id="IPR003782">
    <property type="entry name" value="SCO1/SenC"/>
</dbReference>
<comment type="similarity">
    <text evidence="1">Belongs to the SCO1/2 family.</text>
</comment>
<sequence length="240" mass="27512">MLTVKTNSKRILKSMPKNKKDTSSKTKIIVPVVVIALLFLGIGMGMGYFKKSLYTVMKVPAFELTDQNNKKITDKDMLGKVYLVEFFFSRCPTICPVMNRNMRAIEDEINNPDFGIISISIDPENDTPELLKEHAERIGAKSPNWHFLTGNRDYIGKLADQFNIYVGDKEDESESLNHSGMIALVDQEGNIRCRYNRENMPILYYSGLNYEDPEGIIPKLNGKYHPDREILIEDIRKLLK</sequence>
<feature type="disulfide bond" description="Redox-active" evidence="4">
    <location>
        <begin position="91"/>
        <end position="95"/>
    </location>
</feature>
<dbReference type="AlphaFoldDB" id="A0A1G8H382"/>
<feature type="binding site" evidence="3">
    <location>
        <position position="178"/>
    </location>
    <ligand>
        <name>Cu cation</name>
        <dbReference type="ChEBI" id="CHEBI:23378"/>
    </ligand>
</feature>
<dbReference type="InterPro" id="IPR013766">
    <property type="entry name" value="Thioredoxin_domain"/>
</dbReference>
<keyword evidence="5" id="KW-0812">Transmembrane</keyword>
<evidence type="ECO:0000313" key="7">
    <source>
        <dbReference type="EMBL" id="SDI01118.1"/>
    </source>
</evidence>
<accession>A0A1G8H382</accession>
<dbReference type="PANTHER" id="PTHR12151">
    <property type="entry name" value="ELECTRON TRANSPORT PROTIN SCO1/SENC FAMILY MEMBER"/>
    <property type="match status" value="1"/>
</dbReference>
<evidence type="ECO:0000256" key="2">
    <source>
        <dbReference type="ARBA" id="ARBA00023008"/>
    </source>
</evidence>
<evidence type="ECO:0000256" key="5">
    <source>
        <dbReference type="SAM" id="Phobius"/>
    </source>
</evidence>
<dbReference type="Gene3D" id="3.40.30.10">
    <property type="entry name" value="Glutaredoxin"/>
    <property type="match status" value="1"/>
</dbReference>
<dbReference type="Proteomes" id="UP000198869">
    <property type="component" value="Unassembled WGS sequence"/>
</dbReference>
<evidence type="ECO:0000256" key="1">
    <source>
        <dbReference type="ARBA" id="ARBA00010996"/>
    </source>
</evidence>
<keyword evidence="8" id="KW-1185">Reference proteome</keyword>
<name>A0A1G8H382_9FLAO</name>
<evidence type="ECO:0000256" key="4">
    <source>
        <dbReference type="PIRSR" id="PIRSR603782-2"/>
    </source>
</evidence>
<feature type="binding site" evidence="3">
    <location>
        <position position="95"/>
    </location>
    <ligand>
        <name>Cu cation</name>
        <dbReference type="ChEBI" id="CHEBI:23378"/>
    </ligand>
</feature>
<keyword evidence="3" id="KW-0479">Metal-binding</keyword>
<dbReference type="PROSITE" id="PS51352">
    <property type="entry name" value="THIOREDOXIN_2"/>
    <property type="match status" value="1"/>
</dbReference>
<dbReference type="Pfam" id="PF02630">
    <property type="entry name" value="SCO1-SenC"/>
    <property type="match status" value="1"/>
</dbReference>
<gene>
    <name evidence="7" type="ORF">SAMN05421846_103234</name>
</gene>
<feature type="binding site" evidence="3">
    <location>
        <position position="91"/>
    </location>
    <ligand>
        <name>Cu cation</name>
        <dbReference type="ChEBI" id="CHEBI:23378"/>
    </ligand>
</feature>
<dbReference type="PANTHER" id="PTHR12151:SF25">
    <property type="entry name" value="LINALOOL DEHYDRATASE_ISOMERASE DOMAIN-CONTAINING PROTEIN"/>
    <property type="match status" value="1"/>
</dbReference>
<evidence type="ECO:0000256" key="3">
    <source>
        <dbReference type="PIRSR" id="PIRSR603782-1"/>
    </source>
</evidence>
<keyword evidence="5" id="KW-0472">Membrane</keyword>
<dbReference type="EMBL" id="FNDW01000003">
    <property type="protein sequence ID" value="SDI01118.1"/>
    <property type="molecule type" value="Genomic_DNA"/>
</dbReference>
<evidence type="ECO:0000259" key="6">
    <source>
        <dbReference type="PROSITE" id="PS51352"/>
    </source>
</evidence>
<reference evidence="8" key="1">
    <citation type="submission" date="2016-10" db="EMBL/GenBank/DDBJ databases">
        <authorList>
            <person name="Varghese N."/>
            <person name="Submissions S."/>
        </authorList>
    </citation>
    <scope>NUCLEOTIDE SEQUENCE [LARGE SCALE GENOMIC DNA]</scope>
    <source>
        <strain evidence="8">DSM 17071</strain>
    </source>
</reference>
<keyword evidence="5" id="KW-1133">Transmembrane helix</keyword>
<dbReference type="GO" id="GO:0046872">
    <property type="term" value="F:metal ion binding"/>
    <property type="evidence" value="ECO:0007669"/>
    <property type="project" value="UniProtKB-KW"/>
</dbReference>
<dbReference type="InterPro" id="IPR036249">
    <property type="entry name" value="Thioredoxin-like_sf"/>
</dbReference>
<keyword evidence="4" id="KW-1015">Disulfide bond</keyword>
<dbReference type="STRING" id="311334.SAMN05421846_103234"/>
<protein>
    <submittedName>
        <fullName evidence="7">Protein SCO1/2</fullName>
    </submittedName>
</protein>
<dbReference type="CDD" id="cd02968">
    <property type="entry name" value="SCO"/>
    <property type="match status" value="1"/>
</dbReference>
<dbReference type="SUPFAM" id="SSF52833">
    <property type="entry name" value="Thioredoxin-like"/>
    <property type="match status" value="1"/>
</dbReference>
<keyword evidence="2 3" id="KW-0186">Copper</keyword>
<organism evidence="7 8">
    <name type="scientific">Chryseobacterium taeanense</name>
    <dbReference type="NCBI Taxonomy" id="311334"/>
    <lineage>
        <taxon>Bacteria</taxon>
        <taxon>Pseudomonadati</taxon>
        <taxon>Bacteroidota</taxon>
        <taxon>Flavobacteriia</taxon>
        <taxon>Flavobacteriales</taxon>
        <taxon>Weeksellaceae</taxon>
        <taxon>Chryseobacterium group</taxon>
        <taxon>Chryseobacterium</taxon>
    </lineage>
</organism>
<feature type="domain" description="Thioredoxin" evidence="6">
    <location>
        <begin position="53"/>
        <end position="190"/>
    </location>
</feature>
<evidence type="ECO:0000313" key="8">
    <source>
        <dbReference type="Proteomes" id="UP000198869"/>
    </source>
</evidence>